<dbReference type="InterPro" id="IPR036097">
    <property type="entry name" value="HisK_dim/P_sf"/>
</dbReference>
<evidence type="ECO:0000313" key="7">
    <source>
        <dbReference type="Proteomes" id="UP000186559"/>
    </source>
</evidence>
<sequence>MRADHPAATLVDYDQLKLLENPFARGYHFRFAALGLCCALYWHIYDRPALFIWFPVFLAGLGLHCLALRRLPDGFAPSVSLRSIIATQILNGLLLAFPGLYLWVIWDGSGPDRILSLLLFAAAGFQSLSMRAAQPSLLRVDLGVACVTIAGRVGWLWWQAPATPDTLLMSIALLAALACLLRAGTGVRRGVARVHRHAGQHHADERERAILQFTGGVAHDFNNMLTAVLGNMELARLSPAPDDRSALMDEAERAALRGAELTSRLLALARRDHLAPRAEAPEALLGPVPEMAEMVLGAGQSLRVTVEPDLPEVHVDAAKLRTALLELISNARDALPDSGGEIVLAAQRSAADPEKAIRFSVTDRGKGIAKTIQGSIFEPYFTTKPRGQGSGLGLPMVRGFVEQSSGRMGVSSRPGELTVVWLDLPVVTENAAQRSPKAGRIAGL</sequence>
<dbReference type="Pfam" id="PF00512">
    <property type="entry name" value="HisKA"/>
    <property type="match status" value="1"/>
</dbReference>
<dbReference type="GO" id="GO:0000155">
    <property type="term" value="F:phosphorelay sensor kinase activity"/>
    <property type="evidence" value="ECO:0007669"/>
    <property type="project" value="InterPro"/>
</dbReference>
<dbReference type="STRING" id="1229727.Ga0080559_TMP3419"/>
<comment type="catalytic activity">
    <reaction evidence="1">
        <text>ATP + protein L-histidine = ADP + protein N-phospho-L-histidine.</text>
        <dbReference type="EC" id="2.7.13.3"/>
    </reaction>
</comment>
<dbReference type="SMART" id="SM00388">
    <property type="entry name" value="HisKA"/>
    <property type="match status" value="1"/>
</dbReference>
<dbReference type="PANTHER" id="PTHR43065">
    <property type="entry name" value="SENSOR HISTIDINE KINASE"/>
    <property type="match status" value="1"/>
</dbReference>
<dbReference type="PRINTS" id="PR00344">
    <property type="entry name" value="BCTRLSENSOR"/>
</dbReference>
<dbReference type="CDD" id="cd00082">
    <property type="entry name" value="HisKA"/>
    <property type="match status" value="1"/>
</dbReference>
<feature type="transmembrane region" description="Helical" evidence="4">
    <location>
        <begin position="27"/>
        <end position="44"/>
    </location>
</feature>
<name>A0A1U7D823_9RHOB</name>
<feature type="domain" description="Histidine kinase" evidence="5">
    <location>
        <begin position="216"/>
        <end position="428"/>
    </location>
</feature>
<feature type="transmembrane region" description="Helical" evidence="4">
    <location>
        <begin position="89"/>
        <end position="106"/>
    </location>
</feature>
<keyword evidence="4" id="KW-0472">Membrane</keyword>
<evidence type="ECO:0000313" key="6">
    <source>
        <dbReference type="EMBL" id="APX24215.1"/>
    </source>
</evidence>
<dbReference type="InterPro" id="IPR005467">
    <property type="entry name" value="His_kinase_dom"/>
</dbReference>
<dbReference type="SUPFAM" id="SSF55874">
    <property type="entry name" value="ATPase domain of HSP90 chaperone/DNA topoisomerase II/histidine kinase"/>
    <property type="match status" value="1"/>
</dbReference>
<evidence type="ECO:0000256" key="2">
    <source>
        <dbReference type="ARBA" id="ARBA00012438"/>
    </source>
</evidence>
<dbReference type="InterPro" id="IPR003661">
    <property type="entry name" value="HisK_dim/P_dom"/>
</dbReference>
<reference evidence="6 7" key="1">
    <citation type="submission" date="2016-03" db="EMBL/GenBank/DDBJ databases">
        <title>Deep-sea bacteria in the southern Pacific.</title>
        <authorList>
            <person name="Tang K."/>
        </authorList>
    </citation>
    <scope>NUCLEOTIDE SEQUENCE [LARGE SCALE GENOMIC DNA]</scope>
    <source>
        <strain evidence="6 7">JLT2016</strain>
    </source>
</reference>
<feature type="transmembrane region" description="Helical" evidence="4">
    <location>
        <begin position="50"/>
        <end position="68"/>
    </location>
</feature>
<dbReference type="Gene3D" id="3.30.565.10">
    <property type="entry name" value="Histidine kinase-like ATPase, C-terminal domain"/>
    <property type="match status" value="1"/>
</dbReference>
<keyword evidence="3" id="KW-0597">Phosphoprotein</keyword>
<keyword evidence="6" id="KW-0418">Kinase</keyword>
<keyword evidence="4" id="KW-1133">Transmembrane helix</keyword>
<dbReference type="InterPro" id="IPR003594">
    <property type="entry name" value="HATPase_dom"/>
</dbReference>
<evidence type="ECO:0000256" key="4">
    <source>
        <dbReference type="SAM" id="Phobius"/>
    </source>
</evidence>
<protein>
    <recommendedName>
        <fullName evidence="2">histidine kinase</fullName>
        <ecNumber evidence="2">2.7.13.3</ecNumber>
    </recommendedName>
</protein>
<evidence type="ECO:0000256" key="1">
    <source>
        <dbReference type="ARBA" id="ARBA00000085"/>
    </source>
</evidence>
<keyword evidence="4" id="KW-0812">Transmembrane</keyword>
<dbReference type="InterPro" id="IPR036890">
    <property type="entry name" value="HATPase_C_sf"/>
</dbReference>
<dbReference type="RefSeq" id="WP_162277747.1">
    <property type="nucleotide sequence ID" value="NZ_BMEW01000001.1"/>
</dbReference>
<proteinExistence type="predicted"/>
<organism evidence="6 7">
    <name type="scientific">Salipiger profundus</name>
    <dbReference type="NCBI Taxonomy" id="1229727"/>
    <lineage>
        <taxon>Bacteria</taxon>
        <taxon>Pseudomonadati</taxon>
        <taxon>Pseudomonadota</taxon>
        <taxon>Alphaproteobacteria</taxon>
        <taxon>Rhodobacterales</taxon>
        <taxon>Roseobacteraceae</taxon>
        <taxon>Salipiger</taxon>
    </lineage>
</organism>
<evidence type="ECO:0000256" key="3">
    <source>
        <dbReference type="ARBA" id="ARBA00022553"/>
    </source>
</evidence>
<dbReference type="PROSITE" id="PS50109">
    <property type="entry name" value="HIS_KIN"/>
    <property type="match status" value="1"/>
</dbReference>
<dbReference type="Pfam" id="PF02518">
    <property type="entry name" value="HATPase_c"/>
    <property type="match status" value="1"/>
</dbReference>
<dbReference type="SMART" id="SM00387">
    <property type="entry name" value="HATPase_c"/>
    <property type="match status" value="1"/>
</dbReference>
<accession>A0A1U7D823</accession>
<evidence type="ECO:0000259" key="5">
    <source>
        <dbReference type="PROSITE" id="PS50109"/>
    </source>
</evidence>
<feature type="transmembrane region" description="Helical" evidence="4">
    <location>
        <begin position="166"/>
        <end position="183"/>
    </location>
</feature>
<dbReference type="EC" id="2.7.13.3" evidence="2"/>
<dbReference type="KEGG" id="tpro:Ga0080559_TMP3419"/>
<gene>
    <name evidence="6" type="ORF">Ga0080559_TMP3419</name>
</gene>
<keyword evidence="7" id="KW-1185">Reference proteome</keyword>
<dbReference type="AlphaFoldDB" id="A0A1U7D823"/>
<dbReference type="Proteomes" id="UP000186559">
    <property type="component" value="Chromosome"/>
</dbReference>
<keyword evidence="6" id="KW-0808">Transferase</keyword>
<dbReference type="SUPFAM" id="SSF47384">
    <property type="entry name" value="Homodimeric domain of signal transducing histidine kinase"/>
    <property type="match status" value="1"/>
</dbReference>
<dbReference type="PANTHER" id="PTHR43065:SF49">
    <property type="entry name" value="HISTIDINE KINASE"/>
    <property type="match status" value="1"/>
</dbReference>
<dbReference type="Gene3D" id="1.10.287.130">
    <property type="match status" value="1"/>
</dbReference>
<dbReference type="InterPro" id="IPR004358">
    <property type="entry name" value="Sig_transdc_His_kin-like_C"/>
</dbReference>
<dbReference type="EMBL" id="CP014796">
    <property type="protein sequence ID" value="APX24215.1"/>
    <property type="molecule type" value="Genomic_DNA"/>
</dbReference>